<comment type="caution">
    <text evidence="1">The sequence shown here is derived from an EMBL/GenBank/DDBJ whole genome shotgun (WGS) entry which is preliminary data.</text>
</comment>
<protein>
    <submittedName>
        <fullName evidence="1">Alkaline/neutral invertase B</fullName>
    </submittedName>
</protein>
<accession>A0ACC0HNF6</accession>
<gene>
    <name evidence="1" type="ORF">LOK49_LG05G02186</name>
</gene>
<dbReference type="Proteomes" id="UP001060215">
    <property type="component" value="Chromosome 4"/>
</dbReference>
<name>A0ACC0HNF6_9ERIC</name>
<evidence type="ECO:0000313" key="2">
    <source>
        <dbReference type="Proteomes" id="UP001060215"/>
    </source>
</evidence>
<organism evidence="1 2">
    <name type="scientific">Camellia lanceoleosa</name>
    <dbReference type="NCBI Taxonomy" id="1840588"/>
    <lineage>
        <taxon>Eukaryota</taxon>
        <taxon>Viridiplantae</taxon>
        <taxon>Streptophyta</taxon>
        <taxon>Embryophyta</taxon>
        <taxon>Tracheophyta</taxon>
        <taxon>Spermatophyta</taxon>
        <taxon>Magnoliopsida</taxon>
        <taxon>eudicotyledons</taxon>
        <taxon>Gunneridae</taxon>
        <taxon>Pentapetalae</taxon>
        <taxon>asterids</taxon>
        <taxon>Ericales</taxon>
        <taxon>Theaceae</taxon>
        <taxon>Camellia</taxon>
    </lineage>
</organism>
<evidence type="ECO:0000313" key="1">
    <source>
        <dbReference type="EMBL" id="KAI8015107.1"/>
    </source>
</evidence>
<reference evidence="1 2" key="1">
    <citation type="journal article" date="2022" name="Plant J.">
        <title>Chromosome-level genome of Camellia lanceoleosa provides a valuable resource for understanding genome evolution and self-incompatibility.</title>
        <authorList>
            <person name="Gong W."/>
            <person name="Xiao S."/>
            <person name="Wang L."/>
            <person name="Liao Z."/>
            <person name="Chang Y."/>
            <person name="Mo W."/>
            <person name="Hu G."/>
            <person name="Li W."/>
            <person name="Zhao G."/>
            <person name="Zhu H."/>
            <person name="Hu X."/>
            <person name="Ji K."/>
            <person name="Xiang X."/>
            <person name="Song Q."/>
            <person name="Yuan D."/>
            <person name="Jin S."/>
            <person name="Zhang L."/>
        </authorList>
    </citation>
    <scope>NUCLEOTIDE SEQUENCE [LARGE SCALE GENOMIC DNA]</scope>
    <source>
        <strain evidence="1">SQ_2022a</strain>
    </source>
</reference>
<keyword evidence="2" id="KW-1185">Reference proteome</keyword>
<dbReference type="EMBL" id="CM045761">
    <property type="protein sequence ID" value="KAI8015107.1"/>
    <property type="molecule type" value="Genomic_DNA"/>
</dbReference>
<sequence>MSDSHGLSWFLVGNCIAILSSLATPAQAIAIMDLIEERWEDLIGEMPLKSLTLHWKDTSGGLSLVVIQRILTGVTIIVELGELLTIHLLHTKTTDATGQANKRRSTTSLSRVNPIEVLAHMSAAPSPMMRLRVYVL</sequence>
<proteinExistence type="predicted"/>